<dbReference type="RefSeq" id="WP_137811752.1">
    <property type="nucleotide sequence ID" value="NZ_BJFL01000001.1"/>
</dbReference>
<dbReference type="PANTHER" id="PTHR43316">
    <property type="entry name" value="HYDROLASE, HALOACID DELAHOGENASE-RELATED"/>
    <property type="match status" value="1"/>
</dbReference>
<dbReference type="Proteomes" id="UP000298860">
    <property type="component" value="Unassembled WGS sequence"/>
</dbReference>
<evidence type="ECO:0000256" key="2">
    <source>
        <dbReference type="ARBA" id="ARBA00022801"/>
    </source>
</evidence>
<evidence type="ECO:0000313" key="5">
    <source>
        <dbReference type="Proteomes" id="UP000298860"/>
    </source>
</evidence>
<dbReference type="SFLD" id="SFLDS00003">
    <property type="entry name" value="Haloacid_Dehalogenase"/>
    <property type="match status" value="1"/>
</dbReference>
<dbReference type="Pfam" id="PF00702">
    <property type="entry name" value="Hydrolase"/>
    <property type="match status" value="1"/>
</dbReference>
<dbReference type="SUPFAM" id="SSF56784">
    <property type="entry name" value="HAD-like"/>
    <property type="match status" value="1"/>
</dbReference>
<gene>
    <name evidence="4" type="ORF">GTS_01680</name>
</gene>
<keyword evidence="2" id="KW-0378">Hydrolase</keyword>
<feature type="region of interest" description="Disordered" evidence="3">
    <location>
        <begin position="207"/>
        <end position="228"/>
    </location>
</feature>
<dbReference type="InterPro" id="IPR006328">
    <property type="entry name" value="2-HAD"/>
</dbReference>
<dbReference type="NCBIfam" id="TIGR01493">
    <property type="entry name" value="HAD-SF-IA-v2"/>
    <property type="match status" value="1"/>
</dbReference>
<comment type="similarity">
    <text evidence="1">Belongs to the HAD-like hydrolase superfamily. S-2-haloalkanoic acid dehalogenase family.</text>
</comment>
<dbReference type="Gene3D" id="1.10.150.240">
    <property type="entry name" value="Putative phosphatase, domain 2"/>
    <property type="match status" value="1"/>
</dbReference>
<dbReference type="InterPro" id="IPR023198">
    <property type="entry name" value="PGP-like_dom2"/>
</dbReference>
<evidence type="ECO:0000256" key="1">
    <source>
        <dbReference type="ARBA" id="ARBA00008106"/>
    </source>
</evidence>
<sequence length="228" mass="24009">MLWVFDINETLLDLAALDAVFAEHVGTATARTEWFDLMIRDALVVAATGDYRDFAKLGAACAAAVADAHGHTFTDTAAAALADTMRSLPAHPDVPEGLATLRERGHRLVALGNSPEAVVRAQLENAGLTPLLDGSYSAEQAGALKPAAAPYRMVLSAERTEPDQAVMVAAHDWDIAGAHAVGMRTVFVTRDGRRPLPAWPDPDLTVTALTDTGDADLTAGGPRPAHRG</sequence>
<dbReference type="InterPro" id="IPR036412">
    <property type="entry name" value="HAD-like_sf"/>
</dbReference>
<dbReference type="PANTHER" id="PTHR43316:SF3">
    <property type="entry name" value="HALOACID DEHALOGENASE, TYPE II (AFU_ORTHOLOGUE AFUA_2G07750)-RELATED"/>
    <property type="match status" value="1"/>
</dbReference>
<evidence type="ECO:0000313" key="4">
    <source>
        <dbReference type="EMBL" id="GDY28535.1"/>
    </source>
</evidence>
<dbReference type="Gene3D" id="3.40.50.1000">
    <property type="entry name" value="HAD superfamily/HAD-like"/>
    <property type="match status" value="1"/>
</dbReference>
<name>A0A4D4IW08_9PSEU</name>
<dbReference type="AlphaFoldDB" id="A0A4D4IW08"/>
<organism evidence="4 5">
    <name type="scientific">Gandjariella thermophila</name>
    <dbReference type="NCBI Taxonomy" id="1931992"/>
    <lineage>
        <taxon>Bacteria</taxon>
        <taxon>Bacillati</taxon>
        <taxon>Actinomycetota</taxon>
        <taxon>Actinomycetes</taxon>
        <taxon>Pseudonocardiales</taxon>
        <taxon>Pseudonocardiaceae</taxon>
        <taxon>Gandjariella</taxon>
    </lineage>
</organism>
<accession>A0A4D4IW08</accession>
<reference evidence="5" key="1">
    <citation type="submission" date="2019-04" db="EMBL/GenBank/DDBJ databases">
        <title>Draft genome sequence of Pseudonocardiaceae bacterium SL3-2-4.</title>
        <authorList>
            <person name="Ningsih F."/>
            <person name="Yokota A."/>
            <person name="Sakai Y."/>
            <person name="Nanatani K."/>
            <person name="Yabe S."/>
            <person name="Oetari A."/>
            <person name="Sjamsuridzal W."/>
        </authorList>
    </citation>
    <scope>NUCLEOTIDE SEQUENCE [LARGE SCALE GENOMIC DNA]</scope>
    <source>
        <strain evidence="5">SL3-2-4</strain>
    </source>
</reference>
<dbReference type="PRINTS" id="PR00413">
    <property type="entry name" value="HADHALOGNASE"/>
</dbReference>
<dbReference type="GO" id="GO:0019120">
    <property type="term" value="F:hydrolase activity, acting on acid halide bonds, in C-halide compounds"/>
    <property type="evidence" value="ECO:0007669"/>
    <property type="project" value="InterPro"/>
</dbReference>
<dbReference type="EMBL" id="BJFL01000001">
    <property type="protein sequence ID" value="GDY28535.1"/>
    <property type="molecule type" value="Genomic_DNA"/>
</dbReference>
<keyword evidence="5" id="KW-1185">Reference proteome</keyword>
<dbReference type="OrthoDB" id="3774052at2"/>
<dbReference type="SFLD" id="SFLDG01129">
    <property type="entry name" value="C1.5:_HAD__Beta-PGM__Phosphata"/>
    <property type="match status" value="1"/>
</dbReference>
<dbReference type="NCBIfam" id="TIGR01428">
    <property type="entry name" value="HAD_type_II"/>
    <property type="match status" value="1"/>
</dbReference>
<dbReference type="InterPro" id="IPR023214">
    <property type="entry name" value="HAD_sf"/>
</dbReference>
<comment type="caution">
    <text evidence="4">The sequence shown here is derived from an EMBL/GenBank/DDBJ whole genome shotgun (WGS) entry which is preliminary data.</text>
</comment>
<feature type="compositionally biased region" description="Low complexity" evidence="3">
    <location>
        <begin position="207"/>
        <end position="221"/>
    </location>
</feature>
<dbReference type="InterPro" id="IPR051540">
    <property type="entry name" value="S-2-haloacid_dehalogenase"/>
</dbReference>
<dbReference type="InterPro" id="IPR006439">
    <property type="entry name" value="HAD-SF_hydro_IA"/>
</dbReference>
<proteinExistence type="inferred from homology"/>
<protein>
    <submittedName>
        <fullName evidence="4">Haloacid dehalogenase</fullName>
    </submittedName>
</protein>
<evidence type="ECO:0000256" key="3">
    <source>
        <dbReference type="SAM" id="MobiDB-lite"/>
    </source>
</evidence>